<reference evidence="1" key="2">
    <citation type="submission" date="2019-01" db="UniProtKB">
        <authorList>
            <consortium name="EnsemblPlants"/>
        </authorList>
    </citation>
    <scope>IDENTIFICATION</scope>
    <source>
        <strain evidence="1">cv. Heinz 1706</strain>
    </source>
</reference>
<reference evidence="1" key="1">
    <citation type="journal article" date="2012" name="Nature">
        <title>The tomato genome sequence provides insights into fleshy fruit evolution.</title>
        <authorList>
            <consortium name="Tomato Genome Consortium"/>
        </authorList>
    </citation>
    <scope>NUCLEOTIDE SEQUENCE [LARGE SCALE GENOMIC DNA]</scope>
    <source>
        <strain evidence="1">cv. Heinz 1706</strain>
    </source>
</reference>
<dbReference type="Proteomes" id="UP000004994">
    <property type="component" value="Chromosome 2"/>
</dbReference>
<dbReference type="InParanoid" id="A0A3Q7EY41"/>
<keyword evidence="2" id="KW-1185">Reference proteome</keyword>
<dbReference type="EnsemblPlants" id="Solyc02g061715.1.1">
    <property type="protein sequence ID" value="Solyc02g061715.1.1"/>
    <property type="gene ID" value="Solyc02g061715.1"/>
</dbReference>
<dbReference type="Gramene" id="Solyc02g061715.1.1">
    <property type="protein sequence ID" value="Solyc02g061715.1.1"/>
    <property type="gene ID" value="Solyc02g061715.1"/>
</dbReference>
<protein>
    <submittedName>
        <fullName evidence="1">Uncharacterized protein</fullName>
    </submittedName>
</protein>
<sequence length="68" mass="7667">MGEQDQDEADETEYQNGAMEVARNVVDSTLERAIGPEELYAMSLDYIGFFDSEETLIAVVELEEDSEE</sequence>
<organism evidence="1">
    <name type="scientific">Solanum lycopersicum</name>
    <name type="common">Tomato</name>
    <name type="synonym">Lycopersicon esculentum</name>
    <dbReference type="NCBI Taxonomy" id="4081"/>
    <lineage>
        <taxon>Eukaryota</taxon>
        <taxon>Viridiplantae</taxon>
        <taxon>Streptophyta</taxon>
        <taxon>Embryophyta</taxon>
        <taxon>Tracheophyta</taxon>
        <taxon>Spermatophyta</taxon>
        <taxon>Magnoliopsida</taxon>
        <taxon>eudicotyledons</taxon>
        <taxon>Gunneridae</taxon>
        <taxon>Pentapetalae</taxon>
        <taxon>asterids</taxon>
        <taxon>lamiids</taxon>
        <taxon>Solanales</taxon>
        <taxon>Solanaceae</taxon>
        <taxon>Solanoideae</taxon>
        <taxon>Solaneae</taxon>
        <taxon>Solanum</taxon>
        <taxon>Solanum subgen. Lycopersicon</taxon>
    </lineage>
</organism>
<evidence type="ECO:0000313" key="2">
    <source>
        <dbReference type="Proteomes" id="UP000004994"/>
    </source>
</evidence>
<evidence type="ECO:0000313" key="1">
    <source>
        <dbReference type="EnsemblPlants" id="Solyc02g061715.1.1"/>
    </source>
</evidence>
<dbReference type="AlphaFoldDB" id="A0A3Q7EY41"/>
<accession>A0A3Q7EY41</accession>
<proteinExistence type="predicted"/>
<name>A0A3Q7EY41_SOLLC</name>